<reference evidence="2 3" key="2">
    <citation type="submission" date="2019-07" db="EMBL/GenBank/DDBJ databases">
        <authorList>
            <person name="Huang Y."/>
        </authorList>
    </citation>
    <scope>NUCLEOTIDE SEQUENCE [LARGE SCALE GENOMIC DNA]</scope>
    <source>
        <strain evidence="2 3">HY188</strain>
    </source>
</reference>
<dbReference type="SUPFAM" id="SSF55166">
    <property type="entry name" value="Hedgehog/DD-peptidase"/>
    <property type="match status" value="1"/>
</dbReference>
<dbReference type="PANTHER" id="PTHR34385:SF1">
    <property type="entry name" value="PEPTIDOGLYCAN L-ALANYL-D-GLUTAMATE ENDOPEPTIDASE CWLK"/>
    <property type="match status" value="1"/>
</dbReference>
<name>A0A516WZJ6_9ACTN</name>
<dbReference type="AlphaFoldDB" id="A0A516WZJ6"/>
<evidence type="ECO:0000313" key="2">
    <source>
        <dbReference type="EMBL" id="QDQ96187.1"/>
    </source>
</evidence>
<sequence>MAYLAPARPAPARTRSTVRAALGRGRRVVYLWRRLKHAFSGRETPRAGIRADGAVPANVTVFDDGFPAVTNLDAALLGALRDAASDAAVDGVGFVVNSGWRSPQYQERLLLEAVWTHGSERKAARLVATPGTSAHVSGDAVDLGPAEATAWLSEHGARYGLCQVYANEPWHYELRPEAIVHGRPPMYADPTHDPRMQH</sequence>
<accession>A0A516WZJ6</accession>
<dbReference type="RefSeq" id="WP_143905624.1">
    <property type="nucleotide sequence ID" value="NZ_JAJNRS010000015.1"/>
</dbReference>
<keyword evidence="3" id="KW-1185">Reference proteome</keyword>
<evidence type="ECO:0000259" key="1">
    <source>
        <dbReference type="Pfam" id="PF02557"/>
    </source>
</evidence>
<protein>
    <submittedName>
        <fullName evidence="2">M15 family metallopeptidase</fullName>
    </submittedName>
</protein>
<dbReference type="OrthoDB" id="3293184at2"/>
<dbReference type="CDD" id="cd14846">
    <property type="entry name" value="Peptidase_M15_like"/>
    <property type="match status" value="1"/>
</dbReference>
<gene>
    <name evidence="2" type="ORF">FO059_01055</name>
</gene>
<proteinExistence type="predicted"/>
<dbReference type="KEGG" id="toy:FO059_01055"/>
<dbReference type="Gene3D" id="3.30.1380.10">
    <property type="match status" value="1"/>
</dbReference>
<dbReference type="Pfam" id="PF02557">
    <property type="entry name" value="VanY"/>
    <property type="match status" value="1"/>
</dbReference>
<feature type="domain" description="D-alanyl-D-alanine carboxypeptidase-like core" evidence="1">
    <location>
        <begin position="72"/>
        <end position="173"/>
    </location>
</feature>
<dbReference type="InterPro" id="IPR052179">
    <property type="entry name" value="DD-CPase-like"/>
</dbReference>
<dbReference type="Proteomes" id="UP000317344">
    <property type="component" value="Chromosome"/>
</dbReference>
<organism evidence="2 3">
    <name type="scientific">Tomitella fengzijianii</name>
    <dbReference type="NCBI Taxonomy" id="2597660"/>
    <lineage>
        <taxon>Bacteria</taxon>
        <taxon>Bacillati</taxon>
        <taxon>Actinomycetota</taxon>
        <taxon>Actinomycetes</taxon>
        <taxon>Mycobacteriales</taxon>
        <taxon>Tomitella</taxon>
    </lineage>
</organism>
<reference evidence="2 3" key="1">
    <citation type="submission" date="2019-07" db="EMBL/GenBank/DDBJ databases">
        <title>Tomitella cavernea sp. nov., an actinomycete isolated from soil.</title>
        <authorList>
            <person name="Cheng J."/>
        </authorList>
    </citation>
    <scope>NUCLEOTIDE SEQUENCE [LARGE SCALE GENOMIC DNA]</scope>
    <source>
        <strain evidence="2 3">HY188</strain>
    </source>
</reference>
<dbReference type="InterPro" id="IPR009045">
    <property type="entry name" value="Zn_M74/Hedgehog-like"/>
</dbReference>
<dbReference type="PANTHER" id="PTHR34385">
    <property type="entry name" value="D-ALANYL-D-ALANINE CARBOXYPEPTIDASE"/>
    <property type="match status" value="1"/>
</dbReference>
<dbReference type="GO" id="GO:0006508">
    <property type="term" value="P:proteolysis"/>
    <property type="evidence" value="ECO:0007669"/>
    <property type="project" value="InterPro"/>
</dbReference>
<dbReference type="EMBL" id="CP041765">
    <property type="protein sequence ID" value="QDQ96187.1"/>
    <property type="molecule type" value="Genomic_DNA"/>
</dbReference>
<evidence type="ECO:0000313" key="3">
    <source>
        <dbReference type="Proteomes" id="UP000317344"/>
    </source>
</evidence>
<dbReference type="GO" id="GO:0008233">
    <property type="term" value="F:peptidase activity"/>
    <property type="evidence" value="ECO:0007669"/>
    <property type="project" value="InterPro"/>
</dbReference>
<dbReference type="InterPro" id="IPR003709">
    <property type="entry name" value="VanY-like_core_dom"/>
</dbReference>